<comment type="caution">
    <text evidence="2">The sequence shown here is derived from an EMBL/GenBank/DDBJ whole genome shotgun (WGS) entry which is preliminary data.</text>
</comment>
<evidence type="ECO:0000313" key="3">
    <source>
        <dbReference type="Proteomes" id="UP000006339"/>
    </source>
</evidence>
<sequence length="51" mass="5931">MKHGRTNKSSRSFNPLPLRTKEETRPFDRKSPGYWFQSASFANKGRNTITT</sequence>
<feature type="compositionally biased region" description="Basic and acidic residues" evidence="1">
    <location>
        <begin position="19"/>
        <end position="31"/>
    </location>
</feature>
<evidence type="ECO:0000256" key="1">
    <source>
        <dbReference type="SAM" id="MobiDB-lite"/>
    </source>
</evidence>
<reference evidence="2" key="1">
    <citation type="submission" date="2012-10" db="EMBL/GenBank/DDBJ databases">
        <authorList>
            <person name="Harkins D.M."/>
            <person name="Durkin A.S."/>
            <person name="Brinkac L.M."/>
            <person name="Selengut J.D."/>
            <person name="Sanka R."/>
            <person name="DePew J."/>
            <person name="Purushe J."/>
            <person name="Picardeau M."/>
            <person name="Werts C."/>
            <person name="Goarant C."/>
            <person name="Vinetz J.M."/>
            <person name="Sutton G.G."/>
            <person name="Nelson W.C."/>
            <person name="Fouts D.E."/>
        </authorList>
    </citation>
    <scope>NUCLEOTIDE SEQUENCE [LARGE SCALE GENOMIC DNA]</scope>
    <source>
        <strain evidence="2">200802841</strain>
    </source>
</reference>
<proteinExistence type="predicted"/>
<accession>A0A828Y350</accession>
<dbReference type="AlphaFoldDB" id="A0A828Y350"/>
<organism evidence="2 3">
    <name type="scientific">Leptospira kirschneri str. 200802841</name>
    <dbReference type="NCBI Taxonomy" id="1193047"/>
    <lineage>
        <taxon>Bacteria</taxon>
        <taxon>Pseudomonadati</taxon>
        <taxon>Spirochaetota</taxon>
        <taxon>Spirochaetia</taxon>
        <taxon>Leptospirales</taxon>
        <taxon>Leptospiraceae</taxon>
        <taxon>Leptospira</taxon>
    </lineage>
</organism>
<gene>
    <name evidence="2" type="ORF">LEP1GSC131_2087</name>
</gene>
<keyword evidence="3" id="KW-1185">Reference proteome</keyword>
<name>A0A828Y350_9LEPT</name>
<protein>
    <submittedName>
        <fullName evidence="2">Uncharacterized protein</fullName>
    </submittedName>
</protein>
<dbReference type="EMBL" id="AKWH02000041">
    <property type="protein sequence ID" value="EKO51227.1"/>
    <property type="molecule type" value="Genomic_DNA"/>
</dbReference>
<dbReference type="Proteomes" id="UP000006339">
    <property type="component" value="Unassembled WGS sequence"/>
</dbReference>
<evidence type="ECO:0000313" key="2">
    <source>
        <dbReference type="EMBL" id="EKO51227.1"/>
    </source>
</evidence>
<feature type="region of interest" description="Disordered" evidence="1">
    <location>
        <begin position="1"/>
        <end position="32"/>
    </location>
</feature>